<dbReference type="PROSITE" id="PS50850">
    <property type="entry name" value="MFS"/>
    <property type="match status" value="1"/>
</dbReference>
<dbReference type="AlphaFoldDB" id="M2NMM2"/>
<keyword evidence="7" id="KW-0762">Sugar transport</keyword>
<reference evidence="7 8" key="1">
    <citation type="submission" date="2012-10" db="EMBL/GenBank/DDBJ databases">
        <title>Genome assembly of Amycolatopsis azurea DSM 43854.</title>
        <authorList>
            <person name="Khatri I."/>
            <person name="Kaur I."/>
            <person name="Subramanian S."/>
            <person name="Mayilraj S."/>
        </authorList>
    </citation>
    <scope>NUCLEOTIDE SEQUENCE [LARGE SCALE GENOMIC DNA]</scope>
    <source>
        <strain evidence="7 8">DSM 43854</strain>
    </source>
</reference>
<sequence length="411" mass="42470">MAKMAQVVDVGIGGKRRWLILALGLAAQTASCSFLYGLPFLVPSMQRAEGLTLAEAGTVVAAPSLGLLFTLILWGAAADRYGERLVMALGLGVSGLLLVYAAIGDHSLGTLFGVFLLAGASTASVNAASGRAVLGWFGPAERGFAMGIRQMAQPLGVGVAAFGLPPLADRWGFQVSLMLPALAAVVVALLVAWLLVDPPRPESGAATGEKPPSPYRKPALWRVHGASALLVVPQFTVSAFTPVYLVSVHHWTAASAGWFVGAVQILGALGRLVSGRWSDRVGSRLRPMRQLAIASAAVMLLVAVGDATWPWLVLLALVLAAVITVSDNGLGFTASAEMAGLAWAGRAMGTQNTGQNIAAALTPPMLGLVIGDARYALAFCVAAIFPALAVALVPVKDEVPVRDEKGPSGRT</sequence>
<dbReference type="InterPro" id="IPR011701">
    <property type="entry name" value="MFS"/>
</dbReference>
<dbReference type="InterPro" id="IPR052952">
    <property type="entry name" value="MFS-Transporter"/>
</dbReference>
<dbReference type="GO" id="GO:0022857">
    <property type="term" value="F:transmembrane transporter activity"/>
    <property type="evidence" value="ECO:0007669"/>
    <property type="project" value="InterPro"/>
</dbReference>
<name>M2NMM2_9PSEU</name>
<evidence type="ECO:0000256" key="3">
    <source>
        <dbReference type="ARBA" id="ARBA00022989"/>
    </source>
</evidence>
<proteinExistence type="predicted"/>
<dbReference type="InterPro" id="IPR036259">
    <property type="entry name" value="MFS_trans_sf"/>
</dbReference>
<gene>
    <name evidence="7" type="ORF">C791_7314</name>
</gene>
<keyword evidence="3 5" id="KW-1133">Transmembrane helix</keyword>
<feature type="transmembrane region" description="Helical" evidence="5">
    <location>
        <begin position="226"/>
        <end position="245"/>
    </location>
</feature>
<evidence type="ECO:0000256" key="5">
    <source>
        <dbReference type="SAM" id="Phobius"/>
    </source>
</evidence>
<dbReference type="InterPro" id="IPR020846">
    <property type="entry name" value="MFS_dom"/>
</dbReference>
<dbReference type="PANTHER" id="PTHR23527">
    <property type="entry name" value="BLL3282 PROTEIN"/>
    <property type="match status" value="1"/>
</dbReference>
<accession>M2NMM2</accession>
<dbReference type="SUPFAM" id="SSF103473">
    <property type="entry name" value="MFS general substrate transporter"/>
    <property type="match status" value="1"/>
</dbReference>
<feature type="transmembrane region" description="Helical" evidence="5">
    <location>
        <begin position="56"/>
        <end position="78"/>
    </location>
</feature>
<organism evidence="7 8">
    <name type="scientific">Amycolatopsis azurea DSM 43854</name>
    <dbReference type="NCBI Taxonomy" id="1238180"/>
    <lineage>
        <taxon>Bacteria</taxon>
        <taxon>Bacillati</taxon>
        <taxon>Actinomycetota</taxon>
        <taxon>Actinomycetes</taxon>
        <taxon>Pseudonocardiales</taxon>
        <taxon>Pseudonocardiaceae</taxon>
        <taxon>Amycolatopsis</taxon>
    </lineage>
</organism>
<feature type="transmembrane region" description="Helical" evidence="5">
    <location>
        <begin position="109"/>
        <end position="130"/>
    </location>
</feature>
<evidence type="ECO:0000256" key="4">
    <source>
        <dbReference type="ARBA" id="ARBA00023136"/>
    </source>
</evidence>
<feature type="transmembrane region" description="Helical" evidence="5">
    <location>
        <begin position="85"/>
        <end position="103"/>
    </location>
</feature>
<feature type="domain" description="Major facilitator superfamily (MFS) profile" evidence="6">
    <location>
        <begin position="17"/>
        <end position="398"/>
    </location>
</feature>
<dbReference type="EMBL" id="ANMG01000075">
    <property type="protein sequence ID" value="EMD23389.1"/>
    <property type="molecule type" value="Genomic_DNA"/>
</dbReference>
<feature type="transmembrane region" description="Helical" evidence="5">
    <location>
        <begin position="174"/>
        <end position="196"/>
    </location>
</feature>
<evidence type="ECO:0000256" key="2">
    <source>
        <dbReference type="ARBA" id="ARBA00022692"/>
    </source>
</evidence>
<evidence type="ECO:0000313" key="7">
    <source>
        <dbReference type="EMBL" id="EMD23389.1"/>
    </source>
</evidence>
<dbReference type="Gene3D" id="1.20.1250.20">
    <property type="entry name" value="MFS general substrate transporter like domains"/>
    <property type="match status" value="2"/>
</dbReference>
<comment type="caution">
    <text evidence="7">The sequence shown here is derived from an EMBL/GenBank/DDBJ whole genome shotgun (WGS) entry which is preliminary data.</text>
</comment>
<feature type="transmembrane region" description="Helical" evidence="5">
    <location>
        <begin position="291"/>
        <end position="323"/>
    </location>
</feature>
<evidence type="ECO:0000313" key="8">
    <source>
        <dbReference type="Proteomes" id="UP000014137"/>
    </source>
</evidence>
<protein>
    <submittedName>
        <fullName evidence="7">Putative sugar transporter family protein</fullName>
    </submittedName>
</protein>
<evidence type="ECO:0000256" key="1">
    <source>
        <dbReference type="ARBA" id="ARBA00004651"/>
    </source>
</evidence>
<feature type="transmembrane region" description="Helical" evidence="5">
    <location>
        <begin position="251"/>
        <end position="270"/>
    </location>
</feature>
<keyword evidence="7" id="KW-0813">Transport</keyword>
<feature type="transmembrane region" description="Helical" evidence="5">
    <location>
        <begin position="375"/>
        <end position="395"/>
    </location>
</feature>
<dbReference type="Proteomes" id="UP000014137">
    <property type="component" value="Unassembled WGS sequence"/>
</dbReference>
<feature type="transmembrane region" description="Helical" evidence="5">
    <location>
        <begin position="151"/>
        <end position="168"/>
    </location>
</feature>
<dbReference type="PANTHER" id="PTHR23527:SF1">
    <property type="entry name" value="BLL3282 PROTEIN"/>
    <property type="match status" value="1"/>
</dbReference>
<dbReference type="PATRIC" id="fig|1238180.3.peg.6916"/>
<dbReference type="Pfam" id="PF07690">
    <property type="entry name" value="MFS_1"/>
    <property type="match status" value="1"/>
</dbReference>
<comment type="subcellular location">
    <subcellularLocation>
        <location evidence="1">Cell membrane</location>
        <topology evidence="1">Multi-pass membrane protein</topology>
    </subcellularLocation>
</comment>
<dbReference type="GO" id="GO:0005886">
    <property type="term" value="C:plasma membrane"/>
    <property type="evidence" value="ECO:0007669"/>
    <property type="project" value="UniProtKB-SubCell"/>
</dbReference>
<keyword evidence="4 5" id="KW-0472">Membrane</keyword>
<evidence type="ECO:0000259" key="6">
    <source>
        <dbReference type="PROSITE" id="PS50850"/>
    </source>
</evidence>
<keyword evidence="2 5" id="KW-0812">Transmembrane</keyword>